<dbReference type="InParanoid" id="K5WAH0"/>
<dbReference type="KEGG" id="pco:PHACADRAFT_247145"/>
<dbReference type="OrthoDB" id="3251638at2759"/>
<keyword evidence="2" id="KW-1185">Reference proteome</keyword>
<dbReference type="RefSeq" id="XP_007390364.1">
    <property type="nucleotide sequence ID" value="XM_007390302.1"/>
</dbReference>
<dbReference type="SUPFAM" id="SSF52058">
    <property type="entry name" value="L domain-like"/>
    <property type="match status" value="1"/>
</dbReference>
<gene>
    <name evidence="1" type="ORF">PHACADRAFT_247145</name>
</gene>
<dbReference type="EMBL" id="JH930468">
    <property type="protein sequence ID" value="EKM60923.1"/>
    <property type="molecule type" value="Genomic_DNA"/>
</dbReference>
<name>K5WAH0_PHACS</name>
<dbReference type="HOGENOM" id="CLU_735912_0_0_1"/>
<protein>
    <recommendedName>
        <fullName evidence="3">F-box domain-containing protein</fullName>
    </recommendedName>
</protein>
<proteinExistence type="predicted"/>
<evidence type="ECO:0000313" key="1">
    <source>
        <dbReference type="EMBL" id="EKM60923.1"/>
    </source>
</evidence>
<sequence>MFSLLQTPNFTGLTSRASYDAAATDHASPCRSPGNVNMSPRIVDDLIPVILESDDHWWPRDLSRLALVSPAWVGPIRRRLYACPKLDSFHACTLFARTVSANLHLLPLIHGIDLRPTLTRSVVLTETDMTSVRFVLNLKGLQTVTLGGELAVRAERFIQMIGHTHSITSLHIDGSYMSQDNGDMACRCAASLDWDDSIAFRFTRSLRTLRLTHLHLDITPSDMPSPLRVRKLVLEDVSMESGSIEDLFFGSWASLRHLSISSSSPQSVQDLALPLLECCEQLESLNYEACGAAANGGLFERDLPALSTIRDLRLFDVDLNLQTLSFIAGACRALIQLSVLGRAPQLHGQDWIELLHSGVLPSLRVLQTSSGHNQPPSGFRKWSEETCCQLKSACAARNISLLYL</sequence>
<reference evidence="1 2" key="1">
    <citation type="journal article" date="2012" name="BMC Genomics">
        <title>Comparative genomics of the white-rot fungi, Phanerochaete carnosa and P. chrysosporium, to elucidate the genetic basis of the distinct wood types they colonize.</title>
        <authorList>
            <person name="Suzuki H."/>
            <person name="MacDonald J."/>
            <person name="Syed K."/>
            <person name="Salamov A."/>
            <person name="Hori C."/>
            <person name="Aerts A."/>
            <person name="Henrissat B."/>
            <person name="Wiebenga A."/>
            <person name="vanKuyk P.A."/>
            <person name="Barry K."/>
            <person name="Lindquist E."/>
            <person name="LaButti K."/>
            <person name="Lapidus A."/>
            <person name="Lucas S."/>
            <person name="Coutinho P."/>
            <person name="Gong Y."/>
            <person name="Samejima M."/>
            <person name="Mahadevan R."/>
            <person name="Abou-Zaid M."/>
            <person name="de Vries R.P."/>
            <person name="Igarashi K."/>
            <person name="Yadav J.S."/>
            <person name="Grigoriev I.V."/>
            <person name="Master E.R."/>
        </authorList>
    </citation>
    <scope>NUCLEOTIDE SEQUENCE [LARGE SCALE GENOMIC DNA]</scope>
    <source>
        <strain evidence="1 2">HHB-10118-sp</strain>
    </source>
</reference>
<dbReference type="Proteomes" id="UP000008370">
    <property type="component" value="Unassembled WGS sequence"/>
</dbReference>
<dbReference type="InterPro" id="IPR032675">
    <property type="entry name" value="LRR_dom_sf"/>
</dbReference>
<accession>K5WAH0</accession>
<organism evidence="1 2">
    <name type="scientific">Phanerochaete carnosa (strain HHB-10118-sp)</name>
    <name type="common">White-rot fungus</name>
    <name type="synonym">Peniophora carnosa</name>
    <dbReference type="NCBI Taxonomy" id="650164"/>
    <lineage>
        <taxon>Eukaryota</taxon>
        <taxon>Fungi</taxon>
        <taxon>Dikarya</taxon>
        <taxon>Basidiomycota</taxon>
        <taxon>Agaricomycotina</taxon>
        <taxon>Agaricomycetes</taxon>
        <taxon>Polyporales</taxon>
        <taxon>Phanerochaetaceae</taxon>
        <taxon>Phanerochaete</taxon>
    </lineage>
</organism>
<evidence type="ECO:0000313" key="2">
    <source>
        <dbReference type="Proteomes" id="UP000008370"/>
    </source>
</evidence>
<dbReference type="GeneID" id="18914005"/>
<dbReference type="Gene3D" id="3.80.10.10">
    <property type="entry name" value="Ribonuclease Inhibitor"/>
    <property type="match status" value="1"/>
</dbReference>
<evidence type="ECO:0008006" key="3">
    <source>
        <dbReference type="Google" id="ProtNLM"/>
    </source>
</evidence>
<dbReference type="STRING" id="650164.K5WAH0"/>
<dbReference type="AlphaFoldDB" id="K5WAH0"/>